<protein>
    <recommendedName>
        <fullName evidence="6">Myb-like domain-containing protein</fullName>
    </recommendedName>
</protein>
<dbReference type="InterPro" id="IPR001005">
    <property type="entry name" value="SANT/Myb"/>
</dbReference>
<reference evidence="4 5" key="1">
    <citation type="submission" date="2024-09" db="EMBL/GenBank/DDBJ databases">
        <title>Rethinking Asexuality: The Enigmatic Case of Functional Sexual Genes in Lepraria (Stereocaulaceae).</title>
        <authorList>
            <person name="Doellman M."/>
            <person name="Sun Y."/>
            <person name="Barcenas-Pena A."/>
            <person name="Lumbsch H.T."/>
            <person name="Grewe F."/>
        </authorList>
    </citation>
    <scope>NUCLEOTIDE SEQUENCE [LARGE SCALE GENOMIC DNA]</scope>
    <source>
        <strain evidence="4 5">Mercado 3170</strain>
    </source>
</reference>
<dbReference type="Proteomes" id="UP001590950">
    <property type="component" value="Unassembled WGS sequence"/>
</dbReference>
<feature type="domain" description="Myb-like" evidence="2">
    <location>
        <begin position="61"/>
        <end position="103"/>
    </location>
</feature>
<keyword evidence="5" id="KW-1185">Reference proteome</keyword>
<dbReference type="Gene3D" id="1.10.10.60">
    <property type="entry name" value="Homeodomain-like"/>
    <property type="match status" value="1"/>
</dbReference>
<evidence type="ECO:0000259" key="3">
    <source>
        <dbReference type="PROSITE" id="PS51294"/>
    </source>
</evidence>
<evidence type="ECO:0008006" key="6">
    <source>
        <dbReference type="Google" id="ProtNLM"/>
    </source>
</evidence>
<feature type="region of interest" description="Disordered" evidence="1">
    <location>
        <begin position="1"/>
        <end position="48"/>
    </location>
</feature>
<evidence type="ECO:0000256" key="1">
    <source>
        <dbReference type="SAM" id="MobiDB-lite"/>
    </source>
</evidence>
<feature type="region of interest" description="Disordered" evidence="1">
    <location>
        <begin position="127"/>
        <end position="185"/>
    </location>
</feature>
<dbReference type="CDD" id="cd00167">
    <property type="entry name" value="SANT"/>
    <property type="match status" value="1"/>
</dbReference>
<evidence type="ECO:0000259" key="2">
    <source>
        <dbReference type="PROSITE" id="PS50090"/>
    </source>
</evidence>
<accession>A0ABR4ABL4</accession>
<feature type="domain" description="HTH myb-type" evidence="3">
    <location>
        <begin position="61"/>
        <end position="111"/>
    </location>
</feature>
<dbReference type="SUPFAM" id="SSF46689">
    <property type="entry name" value="Homeodomain-like"/>
    <property type="match status" value="1"/>
</dbReference>
<evidence type="ECO:0000313" key="4">
    <source>
        <dbReference type="EMBL" id="KAL2042246.1"/>
    </source>
</evidence>
<evidence type="ECO:0000313" key="5">
    <source>
        <dbReference type="Proteomes" id="UP001590950"/>
    </source>
</evidence>
<organism evidence="4 5">
    <name type="scientific">Stereocaulon virgatum</name>
    <dbReference type="NCBI Taxonomy" id="373712"/>
    <lineage>
        <taxon>Eukaryota</taxon>
        <taxon>Fungi</taxon>
        <taxon>Dikarya</taxon>
        <taxon>Ascomycota</taxon>
        <taxon>Pezizomycotina</taxon>
        <taxon>Lecanoromycetes</taxon>
        <taxon>OSLEUM clade</taxon>
        <taxon>Lecanoromycetidae</taxon>
        <taxon>Lecanorales</taxon>
        <taxon>Lecanorineae</taxon>
        <taxon>Stereocaulaceae</taxon>
        <taxon>Stereocaulon</taxon>
    </lineage>
</organism>
<dbReference type="PROSITE" id="PS51294">
    <property type="entry name" value="HTH_MYB"/>
    <property type="match status" value="1"/>
</dbReference>
<dbReference type="InterPro" id="IPR017930">
    <property type="entry name" value="Myb_dom"/>
</dbReference>
<sequence>MSPNGSKDNPVVNYSGHSSSSGAPNHHRQVSSRNESVDRSSSARRARDTIDLTGQIAVAAPWTKEEDERLKSLVRQGADWDDCAAHLPGRSNVSCHEHFEELWQRWLSPLLRWCRIEKQRQIEIVNKAARSSKPSATPMQDPPSHPDQTPGDAPRPGPLEATLLKSPVHPGLRKPPKQYPRGCQK</sequence>
<dbReference type="InterPro" id="IPR009057">
    <property type="entry name" value="Homeodomain-like_sf"/>
</dbReference>
<dbReference type="PROSITE" id="PS50090">
    <property type="entry name" value="MYB_LIKE"/>
    <property type="match status" value="1"/>
</dbReference>
<dbReference type="Pfam" id="PF00249">
    <property type="entry name" value="Myb_DNA-binding"/>
    <property type="match status" value="1"/>
</dbReference>
<dbReference type="EMBL" id="JBEFKJ010000014">
    <property type="protein sequence ID" value="KAL2042246.1"/>
    <property type="molecule type" value="Genomic_DNA"/>
</dbReference>
<name>A0ABR4ABL4_9LECA</name>
<comment type="caution">
    <text evidence="4">The sequence shown here is derived from an EMBL/GenBank/DDBJ whole genome shotgun (WGS) entry which is preliminary data.</text>
</comment>
<gene>
    <name evidence="4" type="ORF">N7G274_004734</name>
</gene>
<proteinExistence type="predicted"/>
<dbReference type="SMART" id="SM00717">
    <property type="entry name" value="SANT"/>
    <property type="match status" value="1"/>
</dbReference>